<dbReference type="EMBL" id="FUYQ01000013">
    <property type="protein sequence ID" value="SKB61920.1"/>
    <property type="molecule type" value="Genomic_DNA"/>
</dbReference>
<protein>
    <submittedName>
        <fullName evidence="1">RNA polymerase sporulation-specific sigma factor</fullName>
    </submittedName>
</protein>
<organism evidence="1 2">
    <name type="scientific">Parabacteroides chartae</name>
    <dbReference type="NCBI Taxonomy" id="1037355"/>
    <lineage>
        <taxon>Bacteria</taxon>
        <taxon>Pseudomonadati</taxon>
        <taxon>Bacteroidota</taxon>
        <taxon>Bacteroidia</taxon>
        <taxon>Bacteroidales</taxon>
        <taxon>Tannerellaceae</taxon>
        <taxon>Parabacteroides</taxon>
    </lineage>
</organism>
<reference evidence="2" key="1">
    <citation type="submission" date="2017-02" db="EMBL/GenBank/DDBJ databases">
        <authorList>
            <person name="Varghese N."/>
            <person name="Submissions S."/>
        </authorList>
    </citation>
    <scope>NUCLEOTIDE SEQUENCE [LARGE SCALE GENOMIC DNA]</scope>
    <source>
        <strain evidence="2">DSM 24967</strain>
    </source>
</reference>
<accession>A0A1T5CRX8</accession>
<gene>
    <name evidence="1" type="ORF">SAMN05660349_02053</name>
</gene>
<dbReference type="Proteomes" id="UP000190852">
    <property type="component" value="Unassembled WGS sequence"/>
</dbReference>
<evidence type="ECO:0000313" key="1">
    <source>
        <dbReference type="EMBL" id="SKB61920.1"/>
    </source>
</evidence>
<proteinExistence type="predicted"/>
<sequence length="172" mass="19956">MTVEEAILSHDMEDIVNRMILYAREKFKSLDAKDLQGKEPFDFVQDVLCKSLENKRNWDDSKCTFVEFLFGCLKSEISNFFSSKQIFLQDIPDNLSENNESVDEEILEVTKALKQEGADDDEIIIFTYWTEGISKPAAISEDLGIEVKEVLNITKRLRRRLIKVQSKVRQLI</sequence>
<name>A0A1T5CRX8_9BACT</name>
<keyword evidence="2" id="KW-1185">Reference proteome</keyword>
<evidence type="ECO:0000313" key="2">
    <source>
        <dbReference type="Proteomes" id="UP000190852"/>
    </source>
</evidence>
<dbReference type="AlphaFoldDB" id="A0A1T5CRX8"/>
<dbReference type="RefSeq" id="WP_079683550.1">
    <property type="nucleotide sequence ID" value="NZ_FUYQ01000013.1"/>
</dbReference>